<dbReference type="GO" id="GO:0009318">
    <property type="term" value="C:exodeoxyribonuclease VII complex"/>
    <property type="evidence" value="ECO:0007669"/>
    <property type="project" value="InterPro"/>
</dbReference>
<reference evidence="2" key="1">
    <citation type="submission" date="2018-05" db="EMBL/GenBank/DDBJ databases">
        <authorList>
            <person name="Lanie J.A."/>
            <person name="Ng W.-L."/>
            <person name="Kazmierczak K.M."/>
            <person name="Andrzejewski T.M."/>
            <person name="Davidsen T.M."/>
            <person name="Wayne K.J."/>
            <person name="Tettelin H."/>
            <person name="Glass J.I."/>
            <person name="Rusch D."/>
            <person name="Podicherti R."/>
            <person name="Tsui H.-C.T."/>
            <person name="Winkler M.E."/>
        </authorList>
    </citation>
    <scope>NUCLEOTIDE SEQUENCE</scope>
</reference>
<gene>
    <name evidence="2" type="ORF">METZ01_LOCUS264466</name>
</gene>
<dbReference type="GO" id="GO:0006308">
    <property type="term" value="P:DNA catabolic process"/>
    <property type="evidence" value="ECO:0007669"/>
    <property type="project" value="InterPro"/>
</dbReference>
<dbReference type="InterPro" id="IPR003753">
    <property type="entry name" value="Exonuc_VII_L"/>
</dbReference>
<evidence type="ECO:0000313" key="2">
    <source>
        <dbReference type="EMBL" id="SVC11612.1"/>
    </source>
</evidence>
<protein>
    <recommendedName>
        <fullName evidence="1">OB-fold nucleic acid binding domain-containing protein</fullName>
    </recommendedName>
</protein>
<feature type="domain" description="OB-fold nucleic acid binding" evidence="1">
    <location>
        <begin position="4"/>
        <end position="94"/>
    </location>
</feature>
<evidence type="ECO:0000259" key="1">
    <source>
        <dbReference type="Pfam" id="PF13742"/>
    </source>
</evidence>
<organism evidence="2">
    <name type="scientific">marine metagenome</name>
    <dbReference type="NCBI Taxonomy" id="408172"/>
    <lineage>
        <taxon>unclassified sequences</taxon>
        <taxon>metagenomes</taxon>
        <taxon>ecological metagenomes</taxon>
    </lineage>
</organism>
<dbReference type="InterPro" id="IPR025824">
    <property type="entry name" value="OB-fold_nuc-bd_dom"/>
</dbReference>
<dbReference type="GO" id="GO:0008855">
    <property type="term" value="F:exodeoxyribonuclease VII activity"/>
    <property type="evidence" value="ECO:0007669"/>
    <property type="project" value="InterPro"/>
</dbReference>
<dbReference type="PANTHER" id="PTHR30008:SF0">
    <property type="entry name" value="EXODEOXYRIBONUCLEASE 7 LARGE SUBUNIT"/>
    <property type="match status" value="1"/>
</dbReference>
<dbReference type="AlphaFoldDB" id="A0A382JJU0"/>
<dbReference type="CDD" id="cd04489">
    <property type="entry name" value="ExoVII_LU_OBF"/>
    <property type="match status" value="1"/>
</dbReference>
<accession>A0A382JJU0</accession>
<dbReference type="Pfam" id="PF13742">
    <property type="entry name" value="tRNA_anti_2"/>
    <property type="match status" value="1"/>
</dbReference>
<dbReference type="GO" id="GO:0003676">
    <property type="term" value="F:nucleic acid binding"/>
    <property type="evidence" value="ECO:0007669"/>
    <property type="project" value="InterPro"/>
</dbReference>
<sequence>MKSLTVSQASTYIKQLITQDELLGDIWITGEISNLRISTAGHAYFTLKDPYSQIKCVMFARGTGLDILENGRSVTSHGRMSFYETSGSLDLLVNIVISEGSGPLALEFEKLKYNL</sequence>
<dbReference type="EMBL" id="UINC01074428">
    <property type="protein sequence ID" value="SVC11612.1"/>
    <property type="molecule type" value="Genomic_DNA"/>
</dbReference>
<name>A0A382JJU0_9ZZZZ</name>
<feature type="non-terminal residue" evidence="2">
    <location>
        <position position="115"/>
    </location>
</feature>
<proteinExistence type="predicted"/>
<dbReference type="PANTHER" id="PTHR30008">
    <property type="entry name" value="EXODEOXYRIBONUCLEASE 7 LARGE SUBUNIT"/>
    <property type="match status" value="1"/>
</dbReference>